<evidence type="ECO:0000313" key="3">
    <source>
        <dbReference type="EMBL" id="GAX03595.1"/>
    </source>
</evidence>
<comment type="caution">
    <text evidence="3">The sequence shown here is derived from an EMBL/GenBank/DDBJ whole genome shotgun (WGS) entry which is preliminary data.</text>
</comment>
<gene>
    <name evidence="3" type="ORF">IWT140_01200</name>
</gene>
<feature type="region of interest" description="Disordered" evidence="1">
    <location>
        <begin position="1"/>
        <end position="42"/>
    </location>
</feature>
<proteinExistence type="predicted"/>
<reference evidence="3 4" key="1">
    <citation type="submission" date="2015-11" db="EMBL/GenBank/DDBJ databases">
        <title>Draft genome sequences of new species of the genus Lactobacillus isolated from orchardgrass silage.</title>
        <authorList>
            <person name="Tohno M."/>
            <person name="Tanizawa Y."/>
            <person name="Arita M."/>
        </authorList>
    </citation>
    <scope>NUCLEOTIDE SEQUENCE [LARGE SCALE GENOMIC DNA]</scope>
    <source>
        <strain evidence="3 4">IWT140</strain>
    </source>
</reference>
<keyword evidence="2" id="KW-1133">Transmembrane helix</keyword>
<keyword evidence="4" id="KW-1185">Reference proteome</keyword>
<dbReference type="EMBL" id="BCMH01000007">
    <property type="protein sequence ID" value="GAX03595.1"/>
    <property type="molecule type" value="Genomic_DNA"/>
</dbReference>
<keyword evidence="2" id="KW-0812">Transmembrane</keyword>
<organism evidence="3 4">
    <name type="scientific">Secundilactobacillus pentosiphilus</name>
    <dbReference type="NCBI Taxonomy" id="1714682"/>
    <lineage>
        <taxon>Bacteria</taxon>
        <taxon>Bacillati</taxon>
        <taxon>Bacillota</taxon>
        <taxon>Bacilli</taxon>
        <taxon>Lactobacillales</taxon>
        <taxon>Lactobacillaceae</taxon>
        <taxon>Secundilactobacillus</taxon>
    </lineage>
</organism>
<feature type="compositionally biased region" description="Basic and acidic residues" evidence="1">
    <location>
        <begin position="1"/>
        <end position="14"/>
    </location>
</feature>
<protein>
    <submittedName>
        <fullName evidence="3">Small membrane protein</fullName>
    </submittedName>
</protein>
<feature type="transmembrane region" description="Helical" evidence="2">
    <location>
        <begin position="81"/>
        <end position="100"/>
    </location>
</feature>
<feature type="compositionally biased region" description="Basic and acidic residues" evidence="1">
    <location>
        <begin position="31"/>
        <end position="42"/>
    </location>
</feature>
<accession>A0A1Z5IPB9</accession>
<dbReference type="RefSeq" id="WP_089088566.1">
    <property type="nucleotide sequence ID" value="NZ_BCMH01000007.1"/>
</dbReference>
<sequence>MEHIAYQNDEHQPDNDEQPLSRSAYRKAQRQKQEAFDRRDRERLKAEKRYAKEHSEPEYAPEQQEAVAAGKINRLKRRLNWAIFWLILGIIAVFLILFFVEF</sequence>
<evidence type="ECO:0000313" key="4">
    <source>
        <dbReference type="Proteomes" id="UP000198430"/>
    </source>
</evidence>
<dbReference type="AlphaFoldDB" id="A0A1Z5IPB9"/>
<name>A0A1Z5IPB9_9LACO</name>
<evidence type="ECO:0000256" key="1">
    <source>
        <dbReference type="SAM" id="MobiDB-lite"/>
    </source>
</evidence>
<keyword evidence="2" id="KW-0472">Membrane</keyword>
<dbReference type="Proteomes" id="UP000198430">
    <property type="component" value="Unassembled WGS sequence"/>
</dbReference>
<evidence type="ECO:0000256" key="2">
    <source>
        <dbReference type="SAM" id="Phobius"/>
    </source>
</evidence>